<evidence type="ECO:0000259" key="2">
    <source>
        <dbReference type="Pfam" id="PF14415"/>
    </source>
</evidence>
<organism evidence="3 4">
    <name type="scientific">Acinetobacter ursingii</name>
    <dbReference type="NCBI Taxonomy" id="108980"/>
    <lineage>
        <taxon>Bacteria</taxon>
        <taxon>Pseudomonadati</taxon>
        <taxon>Pseudomonadota</taxon>
        <taxon>Gammaproteobacteria</taxon>
        <taxon>Moraxellales</taxon>
        <taxon>Moraxellaceae</taxon>
        <taxon>Acinetobacter</taxon>
    </lineage>
</organism>
<evidence type="ECO:0000313" key="3">
    <source>
        <dbReference type="EMBL" id="QQT85416.1"/>
    </source>
</evidence>
<dbReference type="Pfam" id="PF14415">
    <property type="entry name" value="DUF4424"/>
    <property type="match status" value="1"/>
</dbReference>
<feature type="signal peptide" evidence="1">
    <location>
        <begin position="1"/>
        <end position="21"/>
    </location>
</feature>
<sequence length="321" mass="36770">MIKKITCLGLIGIFTVPILYANDSTGYVATGGVAYVKNPNISMQKENLFISKKQIRVEYEFKNLTPHNIQENILFPLPKVGNSRESDFADTNAFINSFKVKVNQRLIDASVHVRAFLPALNQKGEIDWTKDSIDVTQELKQCGLSDQELMNPWTQKISDEVLNQRIFRCQQPKVQKLIKPYHPEDSIYWEAQVIYSWQQVFKANSVTHVVHQYRPLVGGSVYLDDGIAKDHCVNQSFKNALNKMPNKNPPYMGLSYILKTGANWAKSIGNFNMIIERDKNELISLCWKGNIQKINATQFKISEKNFKPTEDVNIIFVPLLR</sequence>
<accession>A0A7T9UGH7</accession>
<dbReference type="RefSeq" id="WP_004998357.1">
    <property type="nucleotide sequence ID" value="NZ_BKWV01000016.1"/>
</dbReference>
<feature type="chain" id="PRO_5034241227" evidence="1">
    <location>
        <begin position="22"/>
        <end position="321"/>
    </location>
</feature>
<name>A0A7T9UGH7_9GAMM</name>
<gene>
    <name evidence="3" type="ORF">I6I53_10885</name>
</gene>
<dbReference type="GeneID" id="66212839"/>
<dbReference type="Proteomes" id="UP000595320">
    <property type="component" value="Chromosome"/>
</dbReference>
<keyword evidence="1" id="KW-0732">Signal</keyword>
<dbReference type="Gene3D" id="2.60.40.3680">
    <property type="match status" value="1"/>
</dbReference>
<feature type="domain" description="DUF4424" evidence="2">
    <location>
        <begin position="21"/>
        <end position="314"/>
    </location>
</feature>
<reference evidence="3 4" key="1">
    <citation type="submission" date="2021-01" db="EMBL/GenBank/DDBJ databases">
        <title>FDA dAtabase for Regulatory Grade micrObial Sequences (FDA-ARGOS): Supporting development and validation of Infectious Disease Dx tests.</title>
        <authorList>
            <person name="Sproer C."/>
            <person name="Gronow S."/>
            <person name="Severitt S."/>
            <person name="Schroder I."/>
            <person name="Tallon L."/>
            <person name="Sadzewicz L."/>
            <person name="Zhao X."/>
            <person name="Boylan J."/>
            <person name="Ott S."/>
            <person name="Bowen H."/>
            <person name="Vavikolanu K."/>
            <person name="Mehta A."/>
            <person name="Aluvathingal J."/>
            <person name="Nadendla S."/>
            <person name="Lowell S."/>
            <person name="Myers T."/>
            <person name="Yan Y."/>
            <person name="Sichtig H."/>
        </authorList>
    </citation>
    <scope>NUCLEOTIDE SEQUENCE [LARGE SCALE GENOMIC DNA]</scope>
    <source>
        <strain evidence="3 4">FDAARGOS_1096</strain>
    </source>
</reference>
<proteinExistence type="predicted"/>
<dbReference type="AlphaFoldDB" id="A0A7T9UGH7"/>
<evidence type="ECO:0000313" key="4">
    <source>
        <dbReference type="Proteomes" id="UP000595320"/>
    </source>
</evidence>
<dbReference type="EMBL" id="CP068176">
    <property type="protein sequence ID" value="QQT85416.1"/>
    <property type="molecule type" value="Genomic_DNA"/>
</dbReference>
<evidence type="ECO:0000256" key="1">
    <source>
        <dbReference type="SAM" id="SignalP"/>
    </source>
</evidence>
<dbReference type="InterPro" id="IPR025538">
    <property type="entry name" value="DUF4424"/>
</dbReference>
<protein>
    <submittedName>
        <fullName evidence="3">DUF4424 family protein</fullName>
    </submittedName>
</protein>